<dbReference type="Proteomes" id="UP000235659">
    <property type="component" value="Unassembled WGS sequence"/>
</dbReference>
<evidence type="ECO:0000313" key="2">
    <source>
        <dbReference type="EMBL" id="PMS23553.1"/>
    </source>
</evidence>
<keyword evidence="3" id="KW-1185">Reference proteome</keyword>
<dbReference type="AlphaFoldDB" id="A0A2N7W2F4"/>
<dbReference type="InterPro" id="IPR025543">
    <property type="entry name" value="Dodecin-like"/>
</dbReference>
<proteinExistence type="predicted"/>
<dbReference type="EMBL" id="CADIJZ010000063">
    <property type="protein sequence ID" value="CAB3743913.1"/>
    <property type="molecule type" value="Genomic_DNA"/>
</dbReference>
<reference evidence="1 4" key="2">
    <citation type="submission" date="2020-04" db="EMBL/GenBank/DDBJ databases">
        <authorList>
            <person name="De Canck E."/>
        </authorList>
    </citation>
    <scope>NUCLEOTIDE SEQUENCE [LARGE SCALE GENOMIC DNA]</scope>
    <source>
        <strain evidence="1 4">LMG 27174</strain>
    </source>
</reference>
<dbReference type="RefSeq" id="WP_018419010.1">
    <property type="nucleotide sequence ID" value="NZ_CADIJZ010000063.1"/>
</dbReference>
<dbReference type="InterPro" id="IPR036694">
    <property type="entry name" value="Dodecin-like_sf"/>
</dbReference>
<dbReference type="EMBL" id="PNXY01000039">
    <property type="protein sequence ID" value="PMS23553.1"/>
    <property type="molecule type" value="Genomic_DNA"/>
</dbReference>
<name>A0A2N7W2F4_9BURK</name>
<dbReference type="PANTHER" id="PTHR39324">
    <property type="entry name" value="CALCIUM DODECIN"/>
    <property type="match status" value="1"/>
</dbReference>
<dbReference type="Proteomes" id="UP000494205">
    <property type="component" value="Unassembled WGS sequence"/>
</dbReference>
<sequence length="74" mass="8159">MATQDTECSVYSVTEIIGTSPNSWEDAAKNAVELAANSLRDLRVAEVCKLDMRVDGGKVVEYRARVSLSFKYEA</sequence>
<evidence type="ECO:0000313" key="3">
    <source>
        <dbReference type="Proteomes" id="UP000235659"/>
    </source>
</evidence>
<dbReference type="Gene3D" id="3.30.1660.10">
    <property type="entry name" value="Flavin-binding protein dodecin"/>
    <property type="match status" value="1"/>
</dbReference>
<dbReference type="SUPFAM" id="SSF89807">
    <property type="entry name" value="Dodecin-like"/>
    <property type="match status" value="1"/>
</dbReference>
<reference evidence="2 3" key="1">
    <citation type="submission" date="2018-01" db="EMBL/GenBank/DDBJ databases">
        <title>Whole genome analyses suggest that Burkholderia sensu lato contains two further novel genera in the rhizoxinica-symbiotica group Mycetohabitans gen. nov., and Trinickia gen. nov.: implications for the evolution of diazotrophy and nodulation in the Burkholderiaceae.</title>
        <authorList>
            <person name="Estrada-de los Santos P."/>
            <person name="Palmer M."/>
            <person name="Chavez-Ramirez B."/>
            <person name="Beukes C."/>
            <person name="Steenkamp E.T."/>
            <person name="Hirsch A.M."/>
            <person name="Manyaka P."/>
            <person name="Maluk M."/>
            <person name="Lafos M."/>
            <person name="Crook M."/>
            <person name="Gross E."/>
            <person name="Simon M.F."/>
            <person name="Bueno dos Reis Junior F."/>
            <person name="Poole P.S."/>
            <person name="Venter S.N."/>
            <person name="James E.K."/>
        </authorList>
    </citation>
    <scope>NUCLEOTIDE SEQUENCE [LARGE SCALE GENOMIC DNA]</scope>
    <source>
        <strain evidence="2 3">WSM 3937</strain>
    </source>
</reference>
<evidence type="ECO:0000313" key="4">
    <source>
        <dbReference type="Proteomes" id="UP000494205"/>
    </source>
</evidence>
<dbReference type="InterPro" id="IPR009923">
    <property type="entry name" value="Dodecin"/>
</dbReference>
<organism evidence="1 4">
    <name type="scientific">Paraburkholderia rhynchosiae</name>
    <dbReference type="NCBI Taxonomy" id="487049"/>
    <lineage>
        <taxon>Bacteria</taxon>
        <taxon>Pseudomonadati</taxon>
        <taxon>Pseudomonadota</taxon>
        <taxon>Betaproteobacteria</taxon>
        <taxon>Burkholderiales</taxon>
        <taxon>Burkholderiaceae</taxon>
        <taxon>Paraburkholderia</taxon>
    </lineage>
</organism>
<dbReference type="PANTHER" id="PTHR39324:SF1">
    <property type="entry name" value="CALCIUM DODECIN"/>
    <property type="match status" value="1"/>
</dbReference>
<dbReference type="Pfam" id="PF07311">
    <property type="entry name" value="Dodecin"/>
    <property type="match status" value="1"/>
</dbReference>
<evidence type="ECO:0000313" key="1">
    <source>
        <dbReference type="EMBL" id="CAB3743913.1"/>
    </source>
</evidence>
<gene>
    <name evidence="1" type="primary">secE2</name>
    <name evidence="2" type="ORF">C0Z16_32270</name>
    <name evidence="1" type="ORF">LMG27174_07080</name>
</gene>
<accession>A0A2N7W2F4</accession>
<protein>
    <submittedName>
        <fullName evidence="1">Calcium dodecin</fullName>
    </submittedName>
    <submittedName>
        <fullName evidence="2">Dodecin domain-containing protein</fullName>
    </submittedName>
</protein>
<dbReference type="OrthoDB" id="9805889at2"/>